<reference evidence="6 7" key="1">
    <citation type="journal article" date="2011" name="J. Bacteriol.">
        <title>Genome Sequences of Alicycliphilus denitrificans Strains BC and K601T.</title>
        <authorList>
            <person name="Oosterkamp M.J."/>
            <person name="Veuskens T."/>
            <person name="Plugge C.M."/>
            <person name="Langenhoff A.A."/>
            <person name="Gerritse J."/>
            <person name="van Berkel W.J."/>
            <person name="Pieper D.H."/>
            <person name="Junca H."/>
            <person name="Goodwin L.A."/>
            <person name="Daligault H.E."/>
            <person name="Bruce D.C."/>
            <person name="Detter J.C."/>
            <person name="Tapia R."/>
            <person name="Han C.S."/>
            <person name="Land M.L."/>
            <person name="Hauser L.J."/>
            <person name="Smidt H."/>
            <person name="Stams A.J."/>
        </authorList>
    </citation>
    <scope>NUCLEOTIDE SEQUENCE [LARGE SCALE GENOMIC DNA]</scope>
    <source>
        <strain evidence="7">DSM 14773 / CIP 107495 / K601</strain>
    </source>
</reference>
<evidence type="ECO:0000256" key="2">
    <source>
        <dbReference type="ARBA" id="ARBA00023054"/>
    </source>
</evidence>
<evidence type="ECO:0000313" key="6">
    <source>
        <dbReference type="EMBL" id="AEB83974.1"/>
    </source>
</evidence>
<dbReference type="PANTHER" id="PTHR32347">
    <property type="entry name" value="EFFLUX SYSTEM COMPONENT YKNX-RELATED"/>
    <property type="match status" value="1"/>
</dbReference>
<dbReference type="RefSeq" id="WP_013721761.1">
    <property type="nucleotide sequence ID" value="NC_015422.1"/>
</dbReference>
<evidence type="ECO:0000259" key="5">
    <source>
        <dbReference type="Pfam" id="PF25990"/>
    </source>
</evidence>
<comment type="subcellular location">
    <subcellularLocation>
        <location evidence="1">Cell envelope</location>
    </subcellularLocation>
</comment>
<dbReference type="OrthoDB" id="9813967at2"/>
<dbReference type="InterPro" id="IPR058636">
    <property type="entry name" value="Beta-barrel_YknX"/>
</dbReference>
<dbReference type="Gene3D" id="1.10.287.470">
    <property type="entry name" value="Helix hairpin bin"/>
    <property type="match status" value="1"/>
</dbReference>
<evidence type="ECO:0000259" key="4">
    <source>
        <dbReference type="Pfam" id="PF25881"/>
    </source>
</evidence>
<dbReference type="Gene3D" id="2.40.50.100">
    <property type="match status" value="1"/>
</dbReference>
<organism evidence="6 7">
    <name type="scientific">Alicycliphilus denitrificans (strain DSM 14773 / CIP 107495 / K601)</name>
    <dbReference type="NCBI Taxonomy" id="596154"/>
    <lineage>
        <taxon>Bacteria</taxon>
        <taxon>Pseudomonadati</taxon>
        <taxon>Pseudomonadota</taxon>
        <taxon>Betaproteobacteria</taxon>
        <taxon>Burkholderiales</taxon>
        <taxon>Comamonadaceae</taxon>
        <taxon>Alicycliphilus</taxon>
    </lineage>
</organism>
<dbReference type="PANTHER" id="PTHR32347:SF29">
    <property type="entry name" value="UPF0194 MEMBRANE PROTEIN YBHG"/>
    <property type="match status" value="1"/>
</dbReference>
<name>F4GGA4_ALIDK</name>
<dbReference type="AlphaFoldDB" id="F4GGA4"/>
<protein>
    <submittedName>
        <fullName evidence="6">Secretion protein HlyD family protein</fullName>
    </submittedName>
</protein>
<evidence type="ECO:0000256" key="3">
    <source>
        <dbReference type="SAM" id="Coils"/>
    </source>
</evidence>
<evidence type="ECO:0000256" key="1">
    <source>
        <dbReference type="ARBA" id="ARBA00004196"/>
    </source>
</evidence>
<dbReference type="KEGG" id="adk:Alide2_1582"/>
<dbReference type="SUPFAM" id="SSF111369">
    <property type="entry name" value="HlyD-like secretion proteins"/>
    <property type="match status" value="2"/>
</dbReference>
<gene>
    <name evidence="6" type="ordered locus">Alide2_1582</name>
</gene>
<keyword evidence="2 3" id="KW-0175">Coiled coil</keyword>
<proteinExistence type="predicted"/>
<dbReference type="InterPro" id="IPR059052">
    <property type="entry name" value="HH_YbhG-like"/>
</dbReference>
<sequence length="332" mass="35709">MKKPLIALGLLVVLALGAWAWMHQRDKDHDGALVLYGNVDIRQVSLAFDGSGRVAELKVDEGDAVKAGQLLATLDTQTLALQAEQAQAQIGVQQQNLLRLKNGSRPEELAQARSSYAAAQADAERARKDLARLQGIAANTDNRGVSAQELDRARAAVQVADAQAAQQRDALRLTEIGPRKEDIAAAEAQLKSSEAQLALLQHQVSQGQLIAPSDAVVRSRLLEPGDMATPQKPVYALAITRPKWVRVYVNEPDLGKVKPGQSARVTTDSAPDRPITGKVGYISSVAEFTPKAVQTEELRTSLVYEVRVVVEDNDDALRLGQPATVVLGGDTQ</sequence>
<feature type="domain" description="YbhG-like alpha-helical hairpin" evidence="4">
    <location>
        <begin position="75"/>
        <end position="204"/>
    </location>
</feature>
<accession>F4GGA4</accession>
<reference evidence="6 7" key="2">
    <citation type="submission" date="2011-04" db="EMBL/GenBank/DDBJ databases">
        <title>Complete sequence of chromosome of Alicycliphilus denitrificans K601.</title>
        <authorList>
            <consortium name="US DOE Joint Genome Institute"/>
            <person name="Lucas S."/>
            <person name="Han J."/>
            <person name="Lapidus A."/>
            <person name="Cheng J.-F."/>
            <person name="Goodwin L."/>
            <person name="Pitluck S."/>
            <person name="Peters L."/>
            <person name="Zeytun A."/>
            <person name="Detter J.C."/>
            <person name="Han C."/>
            <person name="Tapia R."/>
            <person name="Land M."/>
            <person name="Hauser L."/>
            <person name="Kyrpides N."/>
            <person name="Ivanova N."/>
            <person name="Mikhailova N."/>
            <person name="Pagani I."/>
            <person name="Oosterkamp M."/>
            <person name="Pieper D."/>
            <person name="van Berkel W."/>
            <person name="Langenhoff A."/>
            <person name="Smidt H."/>
            <person name="Stams A."/>
            <person name="Woyke T."/>
        </authorList>
    </citation>
    <scope>NUCLEOTIDE SEQUENCE [LARGE SCALE GENOMIC DNA]</scope>
    <source>
        <strain evidence="7">DSM 14773 / CIP 107495 / K601</strain>
    </source>
</reference>
<dbReference type="eggNOG" id="COG0845">
    <property type="taxonomic scope" value="Bacteria"/>
</dbReference>
<dbReference type="GO" id="GO:0030313">
    <property type="term" value="C:cell envelope"/>
    <property type="evidence" value="ECO:0007669"/>
    <property type="project" value="UniProtKB-SubCell"/>
</dbReference>
<feature type="coiled-coil region" evidence="3">
    <location>
        <begin position="109"/>
        <end position="143"/>
    </location>
</feature>
<evidence type="ECO:0000313" key="7">
    <source>
        <dbReference type="Proteomes" id="UP000007938"/>
    </source>
</evidence>
<dbReference type="Proteomes" id="UP000007938">
    <property type="component" value="Chromosome"/>
</dbReference>
<keyword evidence="7" id="KW-1185">Reference proteome</keyword>
<dbReference type="Pfam" id="PF25881">
    <property type="entry name" value="HH_YBHG"/>
    <property type="match status" value="1"/>
</dbReference>
<dbReference type="Pfam" id="PF25990">
    <property type="entry name" value="Beta-barrel_YknX"/>
    <property type="match status" value="1"/>
</dbReference>
<dbReference type="InterPro" id="IPR050465">
    <property type="entry name" value="UPF0194_transport"/>
</dbReference>
<dbReference type="HOGENOM" id="CLU_018816_6_3_4"/>
<dbReference type="EMBL" id="CP002657">
    <property type="protein sequence ID" value="AEB83974.1"/>
    <property type="molecule type" value="Genomic_DNA"/>
</dbReference>
<dbReference type="STRING" id="596154.Alide2_1582"/>
<dbReference type="Gene3D" id="2.40.30.170">
    <property type="match status" value="1"/>
</dbReference>
<feature type="domain" description="YknX-like beta-barrel" evidence="5">
    <location>
        <begin position="248"/>
        <end position="322"/>
    </location>
</feature>